<evidence type="ECO:0000256" key="1">
    <source>
        <dbReference type="SAM" id="MobiDB-lite"/>
    </source>
</evidence>
<feature type="region of interest" description="Disordered" evidence="1">
    <location>
        <begin position="174"/>
        <end position="200"/>
    </location>
</feature>
<dbReference type="AlphaFoldDB" id="A0AAJ0ARB4"/>
<reference evidence="2" key="1">
    <citation type="submission" date="2021-06" db="EMBL/GenBank/DDBJ databases">
        <title>Comparative genomics, transcriptomics and evolutionary studies reveal genomic signatures of adaptation to plant cell wall in hemibiotrophic fungi.</title>
        <authorList>
            <consortium name="DOE Joint Genome Institute"/>
            <person name="Baroncelli R."/>
            <person name="Diaz J.F."/>
            <person name="Benocci T."/>
            <person name="Peng M."/>
            <person name="Battaglia E."/>
            <person name="Haridas S."/>
            <person name="Andreopoulos W."/>
            <person name="Labutti K."/>
            <person name="Pangilinan J."/>
            <person name="Floch G.L."/>
            <person name="Makela M.R."/>
            <person name="Henrissat B."/>
            <person name="Grigoriev I.V."/>
            <person name="Crouch J.A."/>
            <person name="De Vries R.P."/>
            <person name="Sukno S.A."/>
            <person name="Thon M.R."/>
        </authorList>
    </citation>
    <scope>NUCLEOTIDE SEQUENCE</scope>
    <source>
        <strain evidence="2">CBS 193.32</strain>
    </source>
</reference>
<dbReference type="RefSeq" id="XP_060432023.1">
    <property type="nucleotide sequence ID" value="XM_060572087.1"/>
</dbReference>
<dbReference type="EMBL" id="JAHMHR010000012">
    <property type="protein sequence ID" value="KAK1688328.1"/>
    <property type="molecule type" value="Genomic_DNA"/>
</dbReference>
<dbReference type="GeneID" id="85456613"/>
<evidence type="ECO:0000313" key="2">
    <source>
        <dbReference type="EMBL" id="KAK1688328.1"/>
    </source>
</evidence>
<name>A0AAJ0ARB4_9PEZI</name>
<dbReference type="Proteomes" id="UP001224890">
    <property type="component" value="Unassembled WGS sequence"/>
</dbReference>
<accession>A0AAJ0ARB4</accession>
<sequence>MGEQDCARQSRRDGEQIIDVRLGAECWTLVTEQSFHRNERETLNGGRVLTAVTKEKECQDNQGWNLEKGMPRRGDSGRKVGPDMVDDGKRHRGPSRREGTMGCWGDYIRRQDGRDTCGDAVFKALSHVPTRIPPHVTDGSDEPFSSVRYQGKTWDKHMSSTKVPCLLKASQSLQKQGRYGQSMTPSTEQRAKGRESVADDLSAHVDDGEPLQHAPYTPSLFRALGLDAFKTSLLAYSLPMPWKSSLQFPLGAEE</sequence>
<protein>
    <submittedName>
        <fullName evidence="2">Uncharacterized protein</fullName>
    </submittedName>
</protein>
<organism evidence="2 3">
    <name type="scientific">Colletotrichum godetiae</name>
    <dbReference type="NCBI Taxonomy" id="1209918"/>
    <lineage>
        <taxon>Eukaryota</taxon>
        <taxon>Fungi</taxon>
        <taxon>Dikarya</taxon>
        <taxon>Ascomycota</taxon>
        <taxon>Pezizomycotina</taxon>
        <taxon>Sordariomycetes</taxon>
        <taxon>Hypocreomycetidae</taxon>
        <taxon>Glomerellales</taxon>
        <taxon>Glomerellaceae</taxon>
        <taxon>Colletotrichum</taxon>
        <taxon>Colletotrichum acutatum species complex</taxon>
    </lineage>
</organism>
<feature type="compositionally biased region" description="Polar residues" evidence="1">
    <location>
        <begin position="174"/>
        <end position="188"/>
    </location>
</feature>
<feature type="compositionally biased region" description="Basic and acidic residues" evidence="1">
    <location>
        <begin position="69"/>
        <end position="98"/>
    </location>
</feature>
<evidence type="ECO:0000313" key="3">
    <source>
        <dbReference type="Proteomes" id="UP001224890"/>
    </source>
</evidence>
<feature type="region of interest" description="Disordered" evidence="1">
    <location>
        <begin position="64"/>
        <end position="98"/>
    </location>
</feature>
<keyword evidence="3" id="KW-1185">Reference proteome</keyword>
<gene>
    <name evidence="2" type="ORF">BDP55DRAFT_629925</name>
</gene>
<comment type="caution">
    <text evidence="2">The sequence shown here is derived from an EMBL/GenBank/DDBJ whole genome shotgun (WGS) entry which is preliminary data.</text>
</comment>
<feature type="compositionally biased region" description="Basic and acidic residues" evidence="1">
    <location>
        <begin position="189"/>
        <end position="200"/>
    </location>
</feature>
<proteinExistence type="predicted"/>